<sequence>MFTTSNRDTVDSGVDWIGEIPTEWDAVKIRFVARLESGHTPSKSVDEYWENCDIPWVTTSDIKKFREKEKVYLNETEEEISQLGLENSGARLLPEGTVFLSRTASVGFAGIMGDDMATSQDFANWVCGDDVVPEYLLYVFRAMDQEFSRLMQGSTHMTIYMPDIRSLEMPLPPVDEQKQIADFLIDKCSGIDDLLQKKQSQVKRLEERRQSEITSAITKGIDKSKKQVSTDSDWYDKVPETWELTRLKRLRKRNVPIVYGIVQPGPDQEDGVPYIKGGQCEPEKLNPEILSKTTEEIASKYERSCLDVGDLVYEIRGSMGRVVKVPPELEGANLTQDTARISPQEDVNADWLLYALQSEPFFQQMEVNQRGATVEGINLFDLRRGVLPVPPASEQVEIAEYLSRIDQTIEETIDRVSTSIERVKELRQSLIKAAITGQIDVTEAQDISQEPTP</sequence>
<dbReference type="GeneID" id="56144723"/>
<keyword evidence="6" id="KW-0540">Nuclease</keyword>
<evidence type="ECO:0000256" key="3">
    <source>
        <dbReference type="ARBA" id="ARBA00023125"/>
    </source>
</evidence>
<keyword evidence="4" id="KW-0175">Coiled coil</keyword>
<dbReference type="Gene3D" id="1.10.287.1120">
    <property type="entry name" value="Bipartite methylase S protein"/>
    <property type="match status" value="1"/>
</dbReference>
<dbReference type="InterPro" id="IPR000055">
    <property type="entry name" value="Restrct_endonuc_typeI_TRD"/>
</dbReference>
<dbReference type="GO" id="GO:0004519">
    <property type="term" value="F:endonuclease activity"/>
    <property type="evidence" value="ECO:0007669"/>
    <property type="project" value="UniProtKB-KW"/>
</dbReference>
<dbReference type="CDD" id="cd17256">
    <property type="entry name" value="RMtype1_S_EcoJA65PI-TRD1-CR1_like"/>
    <property type="match status" value="1"/>
</dbReference>
<evidence type="ECO:0000256" key="2">
    <source>
        <dbReference type="ARBA" id="ARBA00022747"/>
    </source>
</evidence>
<evidence type="ECO:0000256" key="1">
    <source>
        <dbReference type="ARBA" id="ARBA00010923"/>
    </source>
</evidence>
<gene>
    <name evidence="6" type="ORF">HYG81_15920</name>
</gene>
<dbReference type="InterPro" id="IPR052021">
    <property type="entry name" value="Type-I_RS_S_subunit"/>
</dbReference>
<accession>A0A7D6CQL2</accession>
<keyword evidence="2" id="KW-0680">Restriction system</keyword>
<dbReference type="InterPro" id="IPR044946">
    <property type="entry name" value="Restrct_endonuc_typeI_TRD_sf"/>
</dbReference>
<keyword evidence="6" id="KW-0378">Hydrolase</keyword>
<comment type="similarity">
    <text evidence="1">Belongs to the type-I restriction system S methylase family.</text>
</comment>
<evidence type="ECO:0000259" key="5">
    <source>
        <dbReference type="Pfam" id="PF01420"/>
    </source>
</evidence>
<evidence type="ECO:0000313" key="6">
    <source>
        <dbReference type="EMBL" id="QLK25551.1"/>
    </source>
</evidence>
<dbReference type="CDD" id="cd17248">
    <property type="entry name" value="RMtype1_S_AmiI-TRD2-CR2_like"/>
    <property type="match status" value="1"/>
</dbReference>
<dbReference type="OrthoDB" id="84651at2157"/>
<reference evidence="6 7" key="1">
    <citation type="submission" date="2020-07" db="EMBL/GenBank/DDBJ databases">
        <title>Natrinema (YPL30) sp. nov. and Haloterrigena xxxxxx (YPL8) sp. nov., isolated from a salt mine.</title>
        <authorList>
            <person name="Cui H."/>
        </authorList>
    </citation>
    <scope>NUCLEOTIDE SEQUENCE [LARGE SCALE GENOMIC DNA]</scope>
    <source>
        <strain evidence="6 7">YPL13</strain>
    </source>
</reference>
<dbReference type="KEGG" id="nay:HYG81_15920"/>
<dbReference type="Proteomes" id="UP000510869">
    <property type="component" value="Chromosome"/>
</dbReference>
<evidence type="ECO:0000256" key="4">
    <source>
        <dbReference type="SAM" id="Coils"/>
    </source>
</evidence>
<dbReference type="EMBL" id="CP059154">
    <property type="protein sequence ID" value="QLK25551.1"/>
    <property type="molecule type" value="Genomic_DNA"/>
</dbReference>
<keyword evidence="7" id="KW-1185">Reference proteome</keyword>
<dbReference type="AlphaFoldDB" id="A0A7D6CQL2"/>
<evidence type="ECO:0000313" key="7">
    <source>
        <dbReference type="Proteomes" id="UP000510869"/>
    </source>
</evidence>
<dbReference type="Pfam" id="PF01420">
    <property type="entry name" value="Methylase_S"/>
    <property type="match status" value="2"/>
</dbReference>
<dbReference type="REBASE" id="410425">
    <property type="entry name" value="S.NspYPL30ORF15925P"/>
</dbReference>
<feature type="domain" description="Type I restriction modification DNA specificity" evidence="5">
    <location>
        <begin position="271"/>
        <end position="413"/>
    </location>
</feature>
<dbReference type="Gene3D" id="3.90.220.20">
    <property type="entry name" value="DNA methylase specificity domains"/>
    <property type="match status" value="2"/>
</dbReference>
<dbReference type="PANTHER" id="PTHR30408:SF12">
    <property type="entry name" value="TYPE I RESTRICTION ENZYME MJAVIII SPECIFICITY SUBUNIT"/>
    <property type="match status" value="1"/>
</dbReference>
<keyword evidence="6" id="KW-0255">Endonuclease</keyword>
<dbReference type="PANTHER" id="PTHR30408">
    <property type="entry name" value="TYPE-1 RESTRICTION ENZYME ECOKI SPECIFICITY PROTEIN"/>
    <property type="match status" value="1"/>
</dbReference>
<proteinExistence type="inferred from homology"/>
<organism evidence="6 7">
    <name type="scientific">Natrinema zhouii</name>
    <dbReference type="NCBI Taxonomy" id="1710539"/>
    <lineage>
        <taxon>Archaea</taxon>
        <taxon>Methanobacteriati</taxon>
        <taxon>Methanobacteriota</taxon>
        <taxon>Stenosarchaea group</taxon>
        <taxon>Halobacteria</taxon>
        <taxon>Halobacteriales</taxon>
        <taxon>Natrialbaceae</taxon>
        <taxon>Natrinema</taxon>
    </lineage>
</organism>
<dbReference type="GO" id="GO:0003677">
    <property type="term" value="F:DNA binding"/>
    <property type="evidence" value="ECO:0007669"/>
    <property type="project" value="UniProtKB-KW"/>
</dbReference>
<feature type="domain" description="Type I restriction modification DNA specificity" evidence="5">
    <location>
        <begin position="21"/>
        <end position="203"/>
    </location>
</feature>
<feature type="coiled-coil region" evidence="4">
    <location>
        <begin position="188"/>
        <end position="215"/>
    </location>
</feature>
<keyword evidence="3" id="KW-0238">DNA-binding</keyword>
<dbReference type="RefSeq" id="WP_180840740.1">
    <property type="nucleotide sequence ID" value="NZ_CP059154.1"/>
</dbReference>
<dbReference type="SUPFAM" id="SSF116734">
    <property type="entry name" value="DNA methylase specificity domain"/>
    <property type="match status" value="2"/>
</dbReference>
<dbReference type="GO" id="GO:0009307">
    <property type="term" value="P:DNA restriction-modification system"/>
    <property type="evidence" value="ECO:0007669"/>
    <property type="project" value="UniProtKB-KW"/>
</dbReference>
<protein>
    <submittedName>
        <fullName evidence="6">Restriction endonuclease subunit S</fullName>
    </submittedName>
</protein>
<name>A0A7D6CQL2_9EURY</name>